<dbReference type="GO" id="GO:0015990">
    <property type="term" value="P:electron transport coupled proton transport"/>
    <property type="evidence" value="ECO:0007669"/>
    <property type="project" value="TreeGrafter"/>
</dbReference>
<dbReference type="AlphaFoldDB" id="A0A0F9NCS7"/>
<feature type="transmembrane region" description="Helical" evidence="8">
    <location>
        <begin position="73"/>
        <end position="100"/>
    </location>
</feature>
<evidence type="ECO:0000256" key="3">
    <source>
        <dbReference type="ARBA" id="ARBA00022692"/>
    </source>
</evidence>
<dbReference type="GO" id="GO:0008137">
    <property type="term" value="F:NADH dehydrogenase (ubiquinone) activity"/>
    <property type="evidence" value="ECO:0007669"/>
    <property type="project" value="InterPro"/>
</dbReference>
<dbReference type="GO" id="GO:0003954">
    <property type="term" value="F:NADH dehydrogenase activity"/>
    <property type="evidence" value="ECO:0007669"/>
    <property type="project" value="TreeGrafter"/>
</dbReference>
<feature type="transmembrane region" description="Helical" evidence="8">
    <location>
        <begin position="30"/>
        <end position="53"/>
    </location>
</feature>
<comment type="caution">
    <text evidence="11">The sequence shown here is derived from an EMBL/GenBank/DDBJ whole genome shotgun (WGS) entry which is preliminary data.</text>
</comment>
<feature type="domain" description="NADH:ubiquinone oxidoreductase chain 4 N-terminal" evidence="10">
    <location>
        <begin position="69"/>
        <end position="123"/>
    </location>
</feature>
<keyword evidence="7 8" id="KW-0472">Membrane</keyword>
<evidence type="ECO:0000256" key="6">
    <source>
        <dbReference type="ARBA" id="ARBA00023027"/>
    </source>
</evidence>
<feature type="transmembrane region" description="Helical" evidence="8">
    <location>
        <begin position="165"/>
        <end position="190"/>
    </location>
</feature>
<keyword evidence="4" id="KW-1278">Translocase</keyword>
<feature type="transmembrane region" description="Helical" evidence="8">
    <location>
        <begin position="136"/>
        <end position="153"/>
    </location>
</feature>
<feature type="transmembrane region" description="Helical" evidence="8">
    <location>
        <begin position="6"/>
        <end position="23"/>
    </location>
</feature>
<dbReference type="GO" id="GO:0048039">
    <property type="term" value="F:ubiquinone binding"/>
    <property type="evidence" value="ECO:0007669"/>
    <property type="project" value="TreeGrafter"/>
</dbReference>
<evidence type="ECO:0000313" key="11">
    <source>
        <dbReference type="EMBL" id="KKN17285.1"/>
    </source>
</evidence>
<feature type="domain" description="NADH:quinone oxidoreductase/Mrp antiporter transmembrane" evidence="9">
    <location>
        <begin position="129"/>
        <end position="419"/>
    </location>
</feature>
<feature type="transmembrane region" description="Helical" evidence="8">
    <location>
        <begin position="305"/>
        <end position="326"/>
    </location>
</feature>
<evidence type="ECO:0000259" key="10">
    <source>
        <dbReference type="Pfam" id="PF01059"/>
    </source>
</evidence>
<gene>
    <name evidence="11" type="ORF">LCGC14_0967330</name>
</gene>
<dbReference type="PANTHER" id="PTHR43507:SF1">
    <property type="entry name" value="NADH-UBIQUINONE OXIDOREDUCTASE CHAIN 4"/>
    <property type="match status" value="1"/>
</dbReference>
<comment type="subcellular location">
    <subcellularLocation>
        <location evidence="1">Membrane</location>
        <topology evidence="1">Multi-pass membrane protein</topology>
    </subcellularLocation>
</comment>
<evidence type="ECO:0000256" key="1">
    <source>
        <dbReference type="ARBA" id="ARBA00004141"/>
    </source>
</evidence>
<feature type="transmembrane region" description="Helical" evidence="8">
    <location>
        <begin position="455"/>
        <end position="472"/>
    </location>
</feature>
<dbReference type="NCBIfam" id="TIGR01972">
    <property type="entry name" value="NDH_I_M"/>
    <property type="match status" value="1"/>
</dbReference>
<feature type="transmembrane region" description="Helical" evidence="8">
    <location>
        <begin position="210"/>
        <end position="231"/>
    </location>
</feature>
<dbReference type="InterPro" id="IPR003918">
    <property type="entry name" value="NADH_UbQ_OxRdtase"/>
</dbReference>
<evidence type="ECO:0000259" key="9">
    <source>
        <dbReference type="Pfam" id="PF00361"/>
    </source>
</evidence>
<dbReference type="Pfam" id="PF00361">
    <property type="entry name" value="Proton_antipo_M"/>
    <property type="match status" value="1"/>
</dbReference>
<keyword evidence="3 8" id="KW-0812">Transmembrane</keyword>
<feature type="transmembrane region" description="Helical" evidence="8">
    <location>
        <begin position="112"/>
        <end position="130"/>
    </location>
</feature>
<evidence type="ECO:0000256" key="5">
    <source>
        <dbReference type="ARBA" id="ARBA00022989"/>
    </source>
</evidence>
<dbReference type="PANTHER" id="PTHR43507">
    <property type="entry name" value="NADH-UBIQUINONE OXIDOREDUCTASE CHAIN 4"/>
    <property type="match status" value="1"/>
</dbReference>
<feature type="transmembrane region" description="Helical" evidence="8">
    <location>
        <begin position="412"/>
        <end position="434"/>
    </location>
</feature>
<organism evidence="11">
    <name type="scientific">marine sediment metagenome</name>
    <dbReference type="NCBI Taxonomy" id="412755"/>
    <lineage>
        <taxon>unclassified sequences</taxon>
        <taxon>metagenomes</taxon>
        <taxon>ecological metagenomes</taxon>
    </lineage>
</organism>
<dbReference type="PRINTS" id="PR01437">
    <property type="entry name" value="NUOXDRDTASE4"/>
</dbReference>
<feature type="transmembrane region" description="Helical" evidence="8">
    <location>
        <begin position="277"/>
        <end position="298"/>
    </location>
</feature>
<keyword evidence="5 8" id="KW-1133">Transmembrane helix</keyword>
<feature type="transmembrane region" description="Helical" evidence="8">
    <location>
        <begin position="243"/>
        <end position="265"/>
    </location>
</feature>
<proteinExistence type="inferred from homology"/>
<dbReference type="GO" id="GO:0042773">
    <property type="term" value="P:ATP synthesis coupled electron transport"/>
    <property type="evidence" value="ECO:0007669"/>
    <property type="project" value="InterPro"/>
</dbReference>
<evidence type="ECO:0000256" key="2">
    <source>
        <dbReference type="ARBA" id="ARBA00009025"/>
    </source>
</evidence>
<evidence type="ECO:0000256" key="4">
    <source>
        <dbReference type="ARBA" id="ARBA00022967"/>
    </source>
</evidence>
<dbReference type="InterPro" id="IPR010227">
    <property type="entry name" value="NADH_Q_OxRdtase_chainM/4"/>
</dbReference>
<protein>
    <recommendedName>
        <fullName evidence="12">NADH:quinone oxidoreductase/Mrp antiporter membrane subunit domain-containing protein</fullName>
    </recommendedName>
</protein>
<evidence type="ECO:0008006" key="12">
    <source>
        <dbReference type="Google" id="ProtNLM"/>
    </source>
</evidence>
<dbReference type="InterPro" id="IPR001750">
    <property type="entry name" value="ND/Mrp_TM"/>
</dbReference>
<dbReference type="GO" id="GO:0016020">
    <property type="term" value="C:membrane"/>
    <property type="evidence" value="ECO:0007669"/>
    <property type="project" value="UniProtKB-SubCell"/>
</dbReference>
<dbReference type="Pfam" id="PF01059">
    <property type="entry name" value="Oxidored_q5_N"/>
    <property type="match status" value="1"/>
</dbReference>
<feature type="transmembrane region" description="Helical" evidence="8">
    <location>
        <begin position="375"/>
        <end position="406"/>
    </location>
</feature>
<reference evidence="11" key="1">
    <citation type="journal article" date="2015" name="Nature">
        <title>Complex archaea that bridge the gap between prokaryotes and eukaryotes.</title>
        <authorList>
            <person name="Spang A."/>
            <person name="Saw J.H."/>
            <person name="Jorgensen S.L."/>
            <person name="Zaremba-Niedzwiedzka K."/>
            <person name="Martijn J."/>
            <person name="Lind A.E."/>
            <person name="van Eijk R."/>
            <person name="Schleper C."/>
            <person name="Guy L."/>
            <person name="Ettema T.J."/>
        </authorList>
    </citation>
    <scope>NUCLEOTIDE SEQUENCE</scope>
</reference>
<feature type="transmembrane region" description="Helical" evidence="8">
    <location>
        <begin position="332"/>
        <end position="354"/>
    </location>
</feature>
<evidence type="ECO:0000256" key="7">
    <source>
        <dbReference type="ARBA" id="ARBA00023136"/>
    </source>
</evidence>
<dbReference type="InterPro" id="IPR000260">
    <property type="entry name" value="NADH4_N"/>
</dbReference>
<accession>A0A0F9NCS7</accession>
<evidence type="ECO:0000256" key="8">
    <source>
        <dbReference type="SAM" id="Phobius"/>
    </source>
</evidence>
<dbReference type="EMBL" id="LAZR01003537">
    <property type="protein sequence ID" value="KKN17285.1"/>
    <property type="molecule type" value="Genomic_DNA"/>
</dbReference>
<name>A0A0F9NCS7_9ZZZZ</name>
<keyword evidence="6" id="KW-0520">NAD</keyword>
<sequence>MNLPILSLITFLPLAGAVLLIFIHRDRKNLLRFLSLGIAILTFIFSLTLYFNFNDQIPDPQFVEKADWLGYGINYHIGVDGISLFLILLTTFLMPIIILSSWTYIQKRVKEYLIFMLILQTGIIGVFVALNLFLFYVFWEAMLIPMYFLIGVWGGRRRIYATLKYVIFTMFGSLLMLVAILVLYSIYYKATGVYSFNLFDFYNLTLNPNIQIWLFLAFALSFAIKVPLFPFHTWLPDAHVQAPTGASVILAAVLLKMGAYGFLRFALPLFPDAVMKFLPFLAALSLIGIIYGGLMALIQKDAKSLVAYSSISHMGLIMLAIFALNIEAMEGAIYQMLNHGLSTGALFLIVGILYERSHTRMINDYGGVSKQMPVFSAFFLICMLSSVGLPGLNGFVGEILCIFGIFKANQLLAILGISTIVLAAGYLFWMFQRVMQGPIKNEKILSFKDINKREIGYLVPIVIMMFWMGIYPKPFLSKMESSVTHLLNRVNKREIYFTRSQKDKDLLLKIETKTTEEKNDEKEDKLR</sequence>
<dbReference type="NCBIfam" id="NF004499">
    <property type="entry name" value="PRK05846.1-3"/>
    <property type="match status" value="1"/>
</dbReference>
<comment type="similarity">
    <text evidence="2">Belongs to the complex I subunit 4 family.</text>
</comment>